<accession>A0AAE1HCN8</accession>
<comment type="caution">
    <text evidence="2">The sequence shown here is derived from an EMBL/GenBank/DDBJ whole genome shotgun (WGS) entry which is preliminary data.</text>
</comment>
<keyword evidence="1" id="KW-0472">Membrane</keyword>
<organism evidence="2 3">
    <name type="scientific">Frankliniella fusca</name>
    <dbReference type="NCBI Taxonomy" id="407009"/>
    <lineage>
        <taxon>Eukaryota</taxon>
        <taxon>Metazoa</taxon>
        <taxon>Ecdysozoa</taxon>
        <taxon>Arthropoda</taxon>
        <taxon>Hexapoda</taxon>
        <taxon>Insecta</taxon>
        <taxon>Pterygota</taxon>
        <taxon>Neoptera</taxon>
        <taxon>Paraneoptera</taxon>
        <taxon>Thysanoptera</taxon>
        <taxon>Terebrantia</taxon>
        <taxon>Thripoidea</taxon>
        <taxon>Thripidae</taxon>
        <taxon>Frankliniella</taxon>
    </lineage>
</organism>
<name>A0AAE1HCN8_9NEOP</name>
<evidence type="ECO:0000313" key="2">
    <source>
        <dbReference type="EMBL" id="KAK3918977.1"/>
    </source>
</evidence>
<dbReference type="Proteomes" id="UP001219518">
    <property type="component" value="Unassembled WGS sequence"/>
</dbReference>
<protein>
    <submittedName>
        <fullName evidence="2">DegV domain-containing protein MG450</fullName>
    </submittedName>
</protein>
<dbReference type="EMBL" id="JAHWGI010000968">
    <property type="protein sequence ID" value="KAK3918977.1"/>
    <property type="molecule type" value="Genomic_DNA"/>
</dbReference>
<evidence type="ECO:0000256" key="1">
    <source>
        <dbReference type="SAM" id="Phobius"/>
    </source>
</evidence>
<keyword evidence="3" id="KW-1185">Reference proteome</keyword>
<feature type="transmembrane region" description="Helical" evidence="1">
    <location>
        <begin position="106"/>
        <end position="127"/>
    </location>
</feature>
<proteinExistence type="predicted"/>
<keyword evidence="1" id="KW-0812">Transmembrane</keyword>
<dbReference type="AlphaFoldDB" id="A0AAE1HCN8"/>
<reference evidence="2" key="1">
    <citation type="submission" date="2021-07" db="EMBL/GenBank/DDBJ databases">
        <authorList>
            <person name="Catto M.A."/>
            <person name="Jacobson A."/>
            <person name="Kennedy G."/>
            <person name="Labadie P."/>
            <person name="Hunt B.G."/>
            <person name="Srinivasan R."/>
        </authorList>
    </citation>
    <scope>NUCLEOTIDE SEQUENCE</scope>
    <source>
        <strain evidence="2">PL_HMW_Pooled</strain>
        <tissue evidence="2">Head</tissue>
    </source>
</reference>
<gene>
    <name evidence="2" type="ORF">KUF71_001101</name>
</gene>
<sequence length="135" mass="15327">MATFEKLCQQLESKDECQFTMADLVAMMPEEETYSEKYLGMLLKDKYKDRVVIVERPDPSTIIFTCLLFAAEQGQKFFSVTFDQPLYWKATEIVLASPANSQLRNIIVRLCGFHLLLSFMGSIGHLMSGSGLEDP</sequence>
<evidence type="ECO:0000313" key="3">
    <source>
        <dbReference type="Proteomes" id="UP001219518"/>
    </source>
</evidence>
<keyword evidence="1" id="KW-1133">Transmembrane helix</keyword>
<reference evidence="2" key="2">
    <citation type="journal article" date="2023" name="BMC Genomics">
        <title>Pest status, molecular evolution, and epigenetic factors derived from the genome assembly of Frankliniella fusca, a thysanopteran phytovirus vector.</title>
        <authorList>
            <person name="Catto M.A."/>
            <person name="Labadie P.E."/>
            <person name="Jacobson A.L."/>
            <person name="Kennedy G.G."/>
            <person name="Srinivasan R."/>
            <person name="Hunt B.G."/>
        </authorList>
    </citation>
    <scope>NUCLEOTIDE SEQUENCE</scope>
    <source>
        <strain evidence="2">PL_HMW_Pooled</strain>
    </source>
</reference>